<evidence type="ECO:0000313" key="1">
    <source>
        <dbReference type="EMBL" id="EWC61235.1"/>
    </source>
</evidence>
<reference evidence="1 2" key="1">
    <citation type="journal article" date="2014" name="Genome Announc.">
        <title>Draft Genome Sequence of the Antitrypanosomally Active Sponge-Associated Bacterium Actinokineospora sp. Strain EG49.</title>
        <authorList>
            <person name="Harjes J."/>
            <person name="Ryu T."/>
            <person name="Abdelmohsen U.R."/>
            <person name="Moitinho-Silva L."/>
            <person name="Horn H."/>
            <person name="Ravasi T."/>
            <person name="Hentschel U."/>
        </authorList>
    </citation>
    <scope>NUCLEOTIDE SEQUENCE [LARGE SCALE GENOMIC DNA]</scope>
    <source>
        <strain evidence="1 2">EG49</strain>
    </source>
</reference>
<dbReference type="InterPro" id="IPR023393">
    <property type="entry name" value="START-like_dom_sf"/>
</dbReference>
<name>W7IK57_9PSEU</name>
<dbReference type="OrthoDB" id="4823586at2"/>
<dbReference type="CDD" id="cd07812">
    <property type="entry name" value="SRPBCC"/>
    <property type="match status" value="1"/>
</dbReference>
<organism evidence="1 2">
    <name type="scientific">Actinokineospora spheciospongiae</name>
    <dbReference type="NCBI Taxonomy" id="909613"/>
    <lineage>
        <taxon>Bacteria</taxon>
        <taxon>Bacillati</taxon>
        <taxon>Actinomycetota</taxon>
        <taxon>Actinomycetes</taxon>
        <taxon>Pseudonocardiales</taxon>
        <taxon>Pseudonocardiaceae</taxon>
        <taxon>Actinokineospora</taxon>
    </lineage>
</organism>
<dbReference type="eggNOG" id="COG3427">
    <property type="taxonomic scope" value="Bacteria"/>
</dbReference>
<dbReference type="Proteomes" id="UP000019277">
    <property type="component" value="Unassembled WGS sequence"/>
</dbReference>
<proteinExistence type="predicted"/>
<dbReference type="SUPFAM" id="SSF55961">
    <property type="entry name" value="Bet v1-like"/>
    <property type="match status" value="1"/>
</dbReference>
<evidence type="ECO:0000313" key="2">
    <source>
        <dbReference type="Proteomes" id="UP000019277"/>
    </source>
</evidence>
<dbReference type="RefSeq" id="WP_035283692.1">
    <property type="nucleotide sequence ID" value="NZ_AYXG01000123.1"/>
</dbReference>
<protein>
    <recommendedName>
        <fullName evidence="3">Polyketide cyclase/dehydrase</fullName>
    </recommendedName>
</protein>
<dbReference type="Pfam" id="PF10604">
    <property type="entry name" value="Polyketide_cyc2"/>
    <property type="match status" value="1"/>
</dbReference>
<keyword evidence="2" id="KW-1185">Reference proteome</keyword>
<accession>W7IK57</accession>
<evidence type="ECO:0008006" key="3">
    <source>
        <dbReference type="Google" id="ProtNLM"/>
    </source>
</evidence>
<dbReference type="AlphaFoldDB" id="W7IK57"/>
<gene>
    <name evidence="1" type="ORF">UO65_3501</name>
</gene>
<comment type="caution">
    <text evidence="1">The sequence shown here is derived from an EMBL/GenBank/DDBJ whole genome shotgun (WGS) entry which is preliminary data.</text>
</comment>
<dbReference type="PATRIC" id="fig|909613.9.peg.3501"/>
<sequence length="147" mass="16103">MIEVTERVPVAAPADTTWAALTDWARQGEWMLGTKVRITEGDGRGVGSGLSAFTGVLGVGFTDTMRITTWEAPKRVEVLHTGGVVRGTGLFQVQPRGGGASTFVWHERLELPLGRAGELGWRVVGPGFRLGVRYSLRRFARFAETYR</sequence>
<dbReference type="STRING" id="909613.UO65_3501"/>
<dbReference type="EMBL" id="AYXG01000123">
    <property type="protein sequence ID" value="EWC61235.1"/>
    <property type="molecule type" value="Genomic_DNA"/>
</dbReference>
<dbReference type="InterPro" id="IPR019587">
    <property type="entry name" value="Polyketide_cyclase/dehydratase"/>
</dbReference>
<dbReference type="Gene3D" id="3.30.530.20">
    <property type="match status" value="1"/>
</dbReference>